<feature type="compositionally biased region" description="Low complexity" evidence="5">
    <location>
        <begin position="503"/>
        <end position="522"/>
    </location>
</feature>
<dbReference type="InterPro" id="IPR053015">
    <property type="entry name" value="PH_domain-containing_M2"/>
</dbReference>
<dbReference type="SUPFAM" id="SSF140741">
    <property type="entry name" value="RUN domain-like"/>
    <property type="match status" value="1"/>
</dbReference>
<dbReference type="SMART" id="SM00593">
    <property type="entry name" value="RUN"/>
    <property type="match status" value="1"/>
</dbReference>
<feature type="region of interest" description="Disordered" evidence="5">
    <location>
        <begin position="252"/>
        <end position="334"/>
    </location>
</feature>
<keyword evidence="8" id="KW-1185">Reference proteome</keyword>
<dbReference type="PANTHER" id="PTHR46556:SF1">
    <property type="entry name" value="PLECKSTRIN HOMOLOGY DOMAIN-CONTAINING FAMILY M MEMBER 2"/>
    <property type="match status" value="1"/>
</dbReference>
<dbReference type="Pfam" id="PF02759">
    <property type="entry name" value="RUN"/>
    <property type="match status" value="1"/>
</dbReference>
<keyword evidence="3" id="KW-0963">Cytoplasm</keyword>
<feature type="region of interest" description="Disordered" evidence="5">
    <location>
        <begin position="387"/>
        <end position="555"/>
    </location>
</feature>
<evidence type="ECO:0000256" key="2">
    <source>
        <dbReference type="ARBA" id="ARBA00004656"/>
    </source>
</evidence>
<feature type="compositionally biased region" description="Polar residues" evidence="5">
    <location>
        <begin position="281"/>
        <end position="298"/>
    </location>
</feature>
<comment type="caution">
    <text evidence="7">The sequence shown here is derived from an EMBL/GenBank/DDBJ whole genome shotgun (WGS) entry which is preliminary data.</text>
</comment>
<feature type="compositionally biased region" description="Low complexity" evidence="5">
    <location>
        <begin position="387"/>
        <end position="400"/>
    </location>
</feature>
<evidence type="ECO:0000313" key="7">
    <source>
        <dbReference type="EMBL" id="KAK2162122.1"/>
    </source>
</evidence>
<dbReference type="GO" id="GO:0032880">
    <property type="term" value="P:regulation of protein localization"/>
    <property type="evidence" value="ECO:0007669"/>
    <property type="project" value="TreeGrafter"/>
</dbReference>
<organism evidence="7 8">
    <name type="scientific">Paralvinella palmiformis</name>
    <dbReference type="NCBI Taxonomy" id="53620"/>
    <lineage>
        <taxon>Eukaryota</taxon>
        <taxon>Metazoa</taxon>
        <taxon>Spiralia</taxon>
        <taxon>Lophotrochozoa</taxon>
        <taxon>Annelida</taxon>
        <taxon>Polychaeta</taxon>
        <taxon>Sedentaria</taxon>
        <taxon>Canalipalpata</taxon>
        <taxon>Terebellida</taxon>
        <taxon>Terebelliformia</taxon>
        <taxon>Alvinellidae</taxon>
        <taxon>Paralvinella</taxon>
    </lineage>
</organism>
<evidence type="ECO:0000256" key="1">
    <source>
        <dbReference type="ARBA" id="ARBA00004496"/>
    </source>
</evidence>
<dbReference type="InterPro" id="IPR037213">
    <property type="entry name" value="Run_dom_sf"/>
</dbReference>
<dbReference type="GO" id="GO:0005765">
    <property type="term" value="C:lysosomal membrane"/>
    <property type="evidence" value="ECO:0007669"/>
    <property type="project" value="UniProtKB-SubCell"/>
</dbReference>
<feature type="compositionally biased region" description="Low complexity" evidence="5">
    <location>
        <begin position="264"/>
        <end position="279"/>
    </location>
</feature>
<evidence type="ECO:0000256" key="5">
    <source>
        <dbReference type="SAM" id="MobiDB-lite"/>
    </source>
</evidence>
<dbReference type="AlphaFoldDB" id="A0AAD9JZX6"/>
<dbReference type="CDD" id="cd17680">
    <property type="entry name" value="RUN_PLEKHM2"/>
    <property type="match status" value="1"/>
</dbReference>
<dbReference type="GO" id="GO:0007030">
    <property type="term" value="P:Golgi organization"/>
    <property type="evidence" value="ECO:0007669"/>
    <property type="project" value="TreeGrafter"/>
</dbReference>
<dbReference type="SUPFAM" id="SSF50729">
    <property type="entry name" value="PH domain-like"/>
    <property type="match status" value="1"/>
</dbReference>
<dbReference type="SMART" id="SM00233">
    <property type="entry name" value="PH"/>
    <property type="match status" value="1"/>
</dbReference>
<evidence type="ECO:0000259" key="6">
    <source>
        <dbReference type="PROSITE" id="PS50826"/>
    </source>
</evidence>
<dbReference type="Proteomes" id="UP001208570">
    <property type="component" value="Unassembled WGS sequence"/>
</dbReference>
<evidence type="ECO:0000313" key="8">
    <source>
        <dbReference type="Proteomes" id="UP001208570"/>
    </source>
</evidence>
<comment type="subcellular location">
    <subcellularLocation>
        <location evidence="1">Cytoplasm</location>
    </subcellularLocation>
    <subcellularLocation>
        <location evidence="2">Lysosome membrane</location>
    </subcellularLocation>
</comment>
<keyword evidence="4" id="KW-0458">Lysosome</keyword>
<dbReference type="InterPro" id="IPR004012">
    <property type="entry name" value="Run_dom"/>
</dbReference>
<dbReference type="PANTHER" id="PTHR46556">
    <property type="entry name" value="PLECKSTRIN HOMOLOGY DOMAIN-CONTAINING FAMILY M MEMBER 2"/>
    <property type="match status" value="1"/>
</dbReference>
<dbReference type="EMBL" id="JAODUP010000103">
    <property type="protein sequence ID" value="KAK2162122.1"/>
    <property type="molecule type" value="Genomic_DNA"/>
</dbReference>
<dbReference type="Pfam" id="PF00169">
    <property type="entry name" value="PH"/>
    <property type="match status" value="1"/>
</dbReference>
<dbReference type="GO" id="GO:0032418">
    <property type="term" value="P:lysosome localization"/>
    <property type="evidence" value="ECO:0007669"/>
    <property type="project" value="TreeGrafter"/>
</dbReference>
<dbReference type="InterPro" id="IPR057288">
    <property type="entry name" value="PH_PLEKHM2"/>
</dbReference>
<proteinExistence type="predicted"/>
<dbReference type="PROSITE" id="PS50826">
    <property type="entry name" value="RUN"/>
    <property type="match status" value="1"/>
</dbReference>
<accession>A0AAD9JZX6</accession>
<dbReference type="InterPro" id="IPR001849">
    <property type="entry name" value="PH_domain"/>
</dbReference>
<feature type="domain" description="RUN" evidence="6">
    <location>
        <begin position="9"/>
        <end position="140"/>
    </location>
</feature>
<evidence type="ECO:0000256" key="4">
    <source>
        <dbReference type="ARBA" id="ARBA00023228"/>
    </source>
</evidence>
<reference evidence="7" key="1">
    <citation type="journal article" date="2023" name="Mol. Biol. Evol.">
        <title>Third-Generation Sequencing Reveals the Adaptive Role of the Epigenome in Three Deep-Sea Polychaetes.</title>
        <authorList>
            <person name="Perez M."/>
            <person name="Aroh O."/>
            <person name="Sun Y."/>
            <person name="Lan Y."/>
            <person name="Juniper S.K."/>
            <person name="Young C.R."/>
            <person name="Angers B."/>
            <person name="Qian P.Y."/>
        </authorList>
    </citation>
    <scope>NUCLEOTIDE SEQUENCE</scope>
    <source>
        <strain evidence="7">P08H-3</strain>
    </source>
</reference>
<dbReference type="Gene3D" id="1.20.58.900">
    <property type="match status" value="1"/>
</dbReference>
<protein>
    <recommendedName>
        <fullName evidence="6">RUN domain-containing protein</fullName>
    </recommendedName>
</protein>
<dbReference type="Pfam" id="PF23142">
    <property type="entry name" value="PH_PLEKHM2"/>
    <property type="match status" value="1"/>
</dbReference>
<feature type="compositionally biased region" description="Polar residues" evidence="5">
    <location>
        <begin position="416"/>
        <end position="461"/>
    </location>
</feature>
<dbReference type="GO" id="GO:0010008">
    <property type="term" value="C:endosome membrane"/>
    <property type="evidence" value="ECO:0007669"/>
    <property type="project" value="TreeGrafter"/>
</dbReference>
<gene>
    <name evidence="7" type="ORF">LSH36_103g02021</name>
</gene>
<feature type="compositionally biased region" description="Gly residues" evidence="5">
    <location>
        <begin position="470"/>
        <end position="483"/>
    </location>
</feature>
<feature type="compositionally biased region" description="Basic and acidic residues" evidence="5">
    <location>
        <begin position="252"/>
        <end position="263"/>
    </location>
</feature>
<name>A0AAD9JZX6_9ANNE</name>
<feature type="compositionally biased region" description="Basic and acidic residues" evidence="5">
    <location>
        <begin position="491"/>
        <end position="500"/>
    </location>
</feature>
<dbReference type="InterPro" id="IPR011993">
    <property type="entry name" value="PH-like_dom_sf"/>
</dbReference>
<dbReference type="Gene3D" id="2.30.29.30">
    <property type="entry name" value="Pleckstrin-homology domain (PH domain)/Phosphotyrosine-binding domain (PTB)"/>
    <property type="match status" value="1"/>
</dbReference>
<sequence length="920" mass="103257">MQRMKDRLRLKDRILENIAKAIRIIQDTQSRSEELLVLTNSDWQLHKLVGHLDHAFLHGLLSVVTTYVLQQPIESRAWLYQALNDRLLESYAKCYLDNKQLAKKYYVKEALVLDEQRLQILITLVSGLEMTYFQLQVDELEDRISVSSQDSSLSQGSCCAQDPFDENNIILPSRGQRSFSVDCAENKKTIHPSMSLPLIKSTMTSFGHTTAEESGSENVRVEVIHLMGKNRKKKVGGKRLKSECVIVVPRDETQSPDCDDRSILSELSTETVTPTTPESGYRSTVENRLSWQQDSVSEGESLREDSAASMTLNNNSKDRLDRNEAGGVLGEKPRVREAELQGLAPSFMRSQSKSQPLPVTVQVMKDLNWTPKELQLVHSLNEISALDLSSDSKDQSSSSKHTSETDDGDLCVASGVVQSETESATNCNSESQTSESIKLTNDMPQEADTSSNVSLQNSEQSIYDDDDDGGVVGGSSGGSGGCDSGDNCSESDGKICDPGDKTSQNQQVSDNLSSSLNSVSSQGRAGMTEQATAASKESRTKKHGESKHLKDSSHVRKGHNAEVVVDNNLMLLLMLEVFEVEEEKLVKMYQTCVGHTEGAVVPIYVLLSDEALYLLTTKYGQKKFKKEGTVKYRELDYISLSLNYQIINVVCTNRRKQFWITTGDEQLTSVLTDATTQKIAIKKWLATECKLEMTDVDIIQYRLVNWEDLNNDELACVVPSTQKEGILYYKTEPGLFFASYWKEAYFVLKDGFLYQYADRHDNQPPKLTIQLNQEDCVGCRHCCIDGRHHCFELSTGTTGVLPCCTVLTSTHIFLFHEDVESNFCRTLASAQLTDLVSVHLDPGAQIYMILTFQSQTVQSYSRRWVLYFNTVPERDGCLLHLSKTWASHFHVKLPKTSIKDVKLRARCRTEIGRLKKQRRV</sequence>
<evidence type="ECO:0000256" key="3">
    <source>
        <dbReference type="ARBA" id="ARBA00022490"/>
    </source>
</evidence>
<dbReference type="GO" id="GO:0019894">
    <property type="term" value="F:kinesin binding"/>
    <property type="evidence" value="ECO:0007669"/>
    <property type="project" value="TreeGrafter"/>
</dbReference>
<dbReference type="InterPro" id="IPR047327">
    <property type="entry name" value="RUN_PLEKHM2"/>
</dbReference>